<reference evidence="1" key="1">
    <citation type="journal article" date="2015" name="Proc. Natl. Acad. Sci. U.S.A.">
        <title>Networks of energetic and metabolic interactions define dynamics in microbial communities.</title>
        <authorList>
            <person name="Embree M."/>
            <person name="Liu J.K."/>
            <person name="Al-Bassam M.M."/>
            <person name="Zengler K."/>
        </authorList>
    </citation>
    <scope>NUCLEOTIDE SEQUENCE</scope>
</reference>
<evidence type="ECO:0000313" key="1">
    <source>
        <dbReference type="EMBL" id="KUG19887.1"/>
    </source>
</evidence>
<proteinExistence type="predicted"/>
<accession>A0A0W8FG75</accession>
<dbReference type="AlphaFoldDB" id="A0A0W8FG75"/>
<protein>
    <submittedName>
        <fullName evidence="1">Uncharacterized protein</fullName>
    </submittedName>
</protein>
<gene>
    <name evidence="1" type="ORF">ASZ90_010389</name>
</gene>
<comment type="caution">
    <text evidence="1">The sequence shown here is derived from an EMBL/GenBank/DDBJ whole genome shotgun (WGS) entry which is preliminary data.</text>
</comment>
<organism evidence="1">
    <name type="scientific">hydrocarbon metagenome</name>
    <dbReference type="NCBI Taxonomy" id="938273"/>
    <lineage>
        <taxon>unclassified sequences</taxon>
        <taxon>metagenomes</taxon>
        <taxon>ecological metagenomes</taxon>
    </lineage>
</organism>
<name>A0A0W8FG75_9ZZZZ</name>
<sequence length="53" mass="5929">MLPSIHRVGTAVKNRIHDPRIFSHARCIDLHQLRPQARDFTGVSSAAPADRDP</sequence>
<dbReference type="EMBL" id="LNQE01001248">
    <property type="protein sequence ID" value="KUG19887.1"/>
    <property type="molecule type" value="Genomic_DNA"/>
</dbReference>